<dbReference type="Proteomes" id="UP001500124">
    <property type="component" value="Unassembled WGS sequence"/>
</dbReference>
<evidence type="ECO:0000256" key="1">
    <source>
        <dbReference type="SAM" id="MobiDB-lite"/>
    </source>
</evidence>
<keyword evidence="3" id="KW-1185">Reference proteome</keyword>
<dbReference type="RefSeq" id="WP_345671178.1">
    <property type="nucleotide sequence ID" value="NZ_BAABKC010000100.1"/>
</dbReference>
<feature type="compositionally biased region" description="Basic residues" evidence="1">
    <location>
        <begin position="1"/>
        <end position="10"/>
    </location>
</feature>
<organism evidence="2 3">
    <name type="scientific">Streptomyces similanensis</name>
    <dbReference type="NCBI Taxonomy" id="1274988"/>
    <lineage>
        <taxon>Bacteria</taxon>
        <taxon>Bacillati</taxon>
        <taxon>Actinomycetota</taxon>
        <taxon>Actinomycetes</taxon>
        <taxon>Kitasatosporales</taxon>
        <taxon>Streptomycetaceae</taxon>
        <taxon>Streptomyces</taxon>
    </lineage>
</organism>
<feature type="region of interest" description="Disordered" evidence="1">
    <location>
        <begin position="1"/>
        <end position="27"/>
    </location>
</feature>
<proteinExistence type="predicted"/>
<evidence type="ECO:0000313" key="2">
    <source>
        <dbReference type="EMBL" id="GAA5072776.1"/>
    </source>
</evidence>
<name>A0ABP9LB76_9ACTN</name>
<comment type="caution">
    <text evidence="2">The sequence shown here is derived from an EMBL/GenBank/DDBJ whole genome shotgun (WGS) entry which is preliminary data.</text>
</comment>
<protein>
    <submittedName>
        <fullName evidence="2">Uncharacterized protein</fullName>
    </submittedName>
</protein>
<dbReference type="EMBL" id="BAABKC010000100">
    <property type="protein sequence ID" value="GAA5072776.1"/>
    <property type="molecule type" value="Genomic_DNA"/>
</dbReference>
<gene>
    <name evidence="2" type="ORF">GCM10023336_59780</name>
</gene>
<sequence>MPGQRKRGRARERAAARRPAAGKELGTALGAELGTELGAGRWEVVLETEDRARLRDRLRELGAGGAGFDPAAVRVDTLCGRLARPTVHRLSVFVPEDAGGRAATA</sequence>
<reference evidence="3" key="1">
    <citation type="journal article" date="2019" name="Int. J. Syst. Evol. Microbiol.">
        <title>The Global Catalogue of Microorganisms (GCM) 10K type strain sequencing project: providing services to taxonomists for standard genome sequencing and annotation.</title>
        <authorList>
            <consortium name="The Broad Institute Genomics Platform"/>
            <consortium name="The Broad Institute Genome Sequencing Center for Infectious Disease"/>
            <person name="Wu L."/>
            <person name="Ma J."/>
        </authorList>
    </citation>
    <scope>NUCLEOTIDE SEQUENCE [LARGE SCALE GENOMIC DNA]</scope>
    <source>
        <strain evidence="3">JCM 18410</strain>
    </source>
</reference>
<accession>A0ABP9LB76</accession>
<feature type="compositionally biased region" description="Low complexity" evidence="1">
    <location>
        <begin position="17"/>
        <end position="27"/>
    </location>
</feature>
<evidence type="ECO:0000313" key="3">
    <source>
        <dbReference type="Proteomes" id="UP001500124"/>
    </source>
</evidence>